<dbReference type="PANTHER" id="PTHR42194">
    <property type="entry name" value="UPF0276 PROTEIN HI_1600"/>
    <property type="match status" value="1"/>
</dbReference>
<evidence type="ECO:0000313" key="4">
    <source>
        <dbReference type="Proteomes" id="UP000317951"/>
    </source>
</evidence>
<dbReference type="InterPro" id="IPR007801">
    <property type="entry name" value="MbnB/TglH/ChrH"/>
</dbReference>
<name>A0A5C5Q5J7_9PSED</name>
<proteinExistence type="predicted"/>
<dbReference type="PANTHER" id="PTHR42194:SF1">
    <property type="entry name" value="UPF0276 PROTEIN HI_1600"/>
    <property type="match status" value="1"/>
</dbReference>
<sequence length="270" mass="31043">MLIGFNYTLGDTAPLVRKLLAGRHIDYVELLIDNFLAVPLEELMDGFAAPVGFHIMFSKFIENDTPALERLAYRLRELIDRLRPLYVSDHVARFSHEGRQLYHLAEIDYLNDYARVRERVDWWQQALGCQLLLENYPSIMDGGHDAPAFHERLYRDTGAGVLFDASNAVCAHLNCGVPLEAWEGIIELSSHFHTAGYNLSILQPHLILDTHDQALSDATLDFLQRYRMQFDTPHATMTYERDDRFDEHEIVADLQRLRGVFMPPSQALQS</sequence>
<reference evidence="1 3" key="1">
    <citation type="submission" date="2016-10" db="EMBL/GenBank/DDBJ databases">
        <authorList>
            <person name="Varghese N."/>
            <person name="Submissions S."/>
        </authorList>
    </citation>
    <scope>NUCLEOTIDE SEQUENCE [LARGE SCALE GENOMIC DNA]</scope>
    <source>
        <strain evidence="1 3">DSM 17835</strain>
    </source>
</reference>
<dbReference type="EMBL" id="LT629689">
    <property type="protein sequence ID" value="SDF21959.1"/>
    <property type="molecule type" value="Genomic_DNA"/>
</dbReference>
<keyword evidence="3" id="KW-1185">Reference proteome</keyword>
<dbReference type="Proteomes" id="UP000182858">
    <property type="component" value="Chromosome I"/>
</dbReference>
<protein>
    <submittedName>
        <fullName evidence="2">Methanobactin biosynthesis cassette protein MbnB</fullName>
    </submittedName>
</protein>
<dbReference type="RefSeq" id="WP_010567313.1">
    <property type="nucleotide sequence ID" value="NZ_LT629689.1"/>
</dbReference>
<evidence type="ECO:0000313" key="2">
    <source>
        <dbReference type="EMBL" id="TWS00935.1"/>
    </source>
</evidence>
<dbReference type="OrthoDB" id="9763101at2"/>
<dbReference type="Proteomes" id="UP000317951">
    <property type="component" value="Unassembled WGS sequence"/>
</dbReference>
<accession>A0A5C5Q5J7</accession>
<dbReference type="InterPro" id="IPR026431">
    <property type="entry name" value="Methbact_MbnB"/>
</dbReference>
<dbReference type="NCBIfam" id="TIGR04159">
    <property type="entry name" value="methbact_MbnB"/>
    <property type="match status" value="1"/>
</dbReference>
<dbReference type="AlphaFoldDB" id="A0A5C5Q5J7"/>
<evidence type="ECO:0000313" key="1">
    <source>
        <dbReference type="EMBL" id="SDF21959.1"/>
    </source>
</evidence>
<organism evidence="2 4">
    <name type="scientific">Pseudomonas extremaustralis</name>
    <dbReference type="NCBI Taxonomy" id="359110"/>
    <lineage>
        <taxon>Bacteria</taxon>
        <taxon>Pseudomonadati</taxon>
        <taxon>Pseudomonadota</taxon>
        <taxon>Gammaproteobacteria</taxon>
        <taxon>Pseudomonadales</taxon>
        <taxon>Pseudomonadaceae</taxon>
        <taxon>Pseudomonas</taxon>
    </lineage>
</organism>
<dbReference type="Pfam" id="PF05114">
    <property type="entry name" value="MbnB_TglH_ChrH"/>
    <property type="match status" value="1"/>
</dbReference>
<gene>
    <name evidence="2" type="primary">mbnB</name>
    <name evidence="2" type="ORF">FIV36_27250</name>
    <name evidence="1" type="ORF">SAMN05216591_2288</name>
</gene>
<dbReference type="Gene3D" id="3.20.20.150">
    <property type="entry name" value="Divalent-metal-dependent TIM barrel enzymes"/>
    <property type="match status" value="1"/>
</dbReference>
<dbReference type="EMBL" id="VFET01000034">
    <property type="protein sequence ID" value="TWS00935.1"/>
    <property type="molecule type" value="Genomic_DNA"/>
</dbReference>
<reference evidence="2 4" key="2">
    <citation type="submission" date="2019-06" db="EMBL/GenBank/DDBJ databases">
        <title>Pseudomonas bimorpha sp. nov. isolated from bovine raw milk and skim milk concentrate.</title>
        <authorList>
            <person name="Hofmann K."/>
            <person name="Huptas C."/>
            <person name="Doll E."/>
            <person name="Scherer S."/>
            <person name="Wenning M."/>
        </authorList>
    </citation>
    <scope>NUCLEOTIDE SEQUENCE [LARGE SCALE GENOMIC DNA]</scope>
    <source>
        <strain evidence="2 4">DSM 17835</strain>
    </source>
</reference>
<dbReference type="GeneID" id="78553747"/>
<evidence type="ECO:0000313" key="3">
    <source>
        <dbReference type="Proteomes" id="UP000182858"/>
    </source>
</evidence>